<sequence length="517" mass="55998">VYPGKYALTSPGRPAAVLFETGEVLTYGQLEEDSVRLAHVLYDAGLRPGDVVALLSDNDLRVFEVYWAALRSGLYITAINHHLSPQEIAYIVNDSGARALVVSSAKADLAAAVVESSPNVGLRLAFGDDLPGYRRYSEALAGASAVPFDYQPHGAAMLYSSGTTGRPKGVRPQLPAGQIWEGGDPMLDLLGGRFGLRPDTVYLSPAPLYHAAPLRWSTGVQAYGGTVVVVKKFDAEGCLRAIEEHRVTHAQFVPTMFVRMLKLPNEIRARYDTSCLTMAVHAAAPCPIEVKNQMIDWWGPILVEYYGATEGNGFTVTDSATWLRKPGTVGKPVIGLLHICDDDGNELTAGKVGNIYFERDRQIFTYHNDPDKTRAAQHPLHPNWTTLGDVGFVDDDGYLFLTDRKDFMIISGGVNIYPQETENVLALHPAVFDVAVLGIPDSEMGESVAAFVQPAAGTTPTAELADELIGFVKDRIASYKAPRTVRFVDNLPRSEAGKLAKGVLKAQSGITLSPLIS</sequence>
<dbReference type="Proteomes" id="UP000241595">
    <property type="component" value="Unassembled WGS sequence"/>
</dbReference>
<dbReference type="InterPro" id="IPR000873">
    <property type="entry name" value="AMP-dep_synth/lig_dom"/>
</dbReference>
<reference evidence="3 4" key="1">
    <citation type="submission" date="2017-01" db="EMBL/GenBank/DDBJ databases">
        <authorList>
            <consortium name="Urmite Genomes"/>
        </authorList>
    </citation>
    <scope>NUCLEOTIDE SEQUENCE [LARGE SCALE GENOMIC DNA]</scope>
    <source>
        <strain evidence="3 4">AB308</strain>
    </source>
</reference>
<name>A0A2U3NGG7_9MYCO</name>
<dbReference type="Gene3D" id="3.40.50.12780">
    <property type="entry name" value="N-terminal domain of ligase-like"/>
    <property type="match status" value="1"/>
</dbReference>
<keyword evidence="4" id="KW-1185">Reference proteome</keyword>
<dbReference type="InterPro" id="IPR025110">
    <property type="entry name" value="AMP-bd_C"/>
</dbReference>
<keyword evidence="3" id="KW-0436">Ligase</keyword>
<evidence type="ECO:0000313" key="4">
    <source>
        <dbReference type="Proteomes" id="UP000241595"/>
    </source>
</evidence>
<dbReference type="GO" id="GO:0016405">
    <property type="term" value="F:CoA-ligase activity"/>
    <property type="evidence" value="ECO:0007669"/>
    <property type="project" value="TreeGrafter"/>
</dbReference>
<accession>A0A2U3NGG7</accession>
<protein>
    <submittedName>
        <fullName evidence="3">Acyl-CoA synthetase (AMP-forming)/AMP-acid ligase II</fullName>
    </submittedName>
</protein>
<feature type="domain" description="AMP-binding enzyme C-terminal" evidence="2">
    <location>
        <begin position="420"/>
        <end position="498"/>
    </location>
</feature>
<dbReference type="InterPro" id="IPR045851">
    <property type="entry name" value="AMP-bd_C_sf"/>
</dbReference>
<proteinExistence type="predicted"/>
<gene>
    <name evidence="3" type="ORF">MTAB308_4099</name>
</gene>
<dbReference type="Pfam" id="PF13193">
    <property type="entry name" value="AMP-binding_C"/>
    <property type="match status" value="1"/>
</dbReference>
<feature type="domain" description="AMP-dependent synthetase/ligase" evidence="1">
    <location>
        <begin position="9"/>
        <end position="359"/>
    </location>
</feature>
<dbReference type="SUPFAM" id="SSF56801">
    <property type="entry name" value="Acetyl-CoA synthetase-like"/>
    <property type="match status" value="1"/>
</dbReference>
<evidence type="ECO:0000259" key="2">
    <source>
        <dbReference type="Pfam" id="PF13193"/>
    </source>
</evidence>
<dbReference type="Gene3D" id="3.30.300.30">
    <property type="match status" value="1"/>
</dbReference>
<feature type="non-terminal residue" evidence="3">
    <location>
        <position position="1"/>
    </location>
</feature>
<evidence type="ECO:0000259" key="1">
    <source>
        <dbReference type="Pfam" id="PF00501"/>
    </source>
</evidence>
<dbReference type="PANTHER" id="PTHR24096:SF323">
    <property type="entry name" value="BLR3536 PROTEIN"/>
    <property type="match status" value="1"/>
</dbReference>
<dbReference type="PROSITE" id="PS00455">
    <property type="entry name" value="AMP_BINDING"/>
    <property type="match status" value="1"/>
</dbReference>
<dbReference type="Pfam" id="PF00501">
    <property type="entry name" value="AMP-binding"/>
    <property type="match status" value="1"/>
</dbReference>
<evidence type="ECO:0000313" key="3">
    <source>
        <dbReference type="EMBL" id="SPM30590.1"/>
    </source>
</evidence>
<organism evidence="3 4">
    <name type="scientific">Mycobacterium terramassiliense</name>
    <dbReference type="NCBI Taxonomy" id="1841859"/>
    <lineage>
        <taxon>Bacteria</taxon>
        <taxon>Bacillati</taxon>
        <taxon>Actinomycetota</taxon>
        <taxon>Actinomycetes</taxon>
        <taxon>Mycobacteriales</taxon>
        <taxon>Mycobacteriaceae</taxon>
        <taxon>Mycobacterium</taxon>
    </lineage>
</organism>
<dbReference type="STRING" id="1841859.GCA_900157385_04100"/>
<dbReference type="PANTHER" id="PTHR24096">
    <property type="entry name" value="LONG-CHAIN-FATTY-ACID--COA LIGASE"/>
    <property type="match status" value="1"/>
</dbReference>
<dbReference type="InterPro" id="IPR042099">
    <property type="entry name" value="ANL_N_sf"/>
</dbReference>
<dbReference type="EMBL" id="FTRV01000015">
    <property type="protein sequence ID" value="SPM30590.1"/>
    <property type="molecule type" value="Genomic_DNA"/>
</dbReference>
<dbReference type="AlphaFoldDB" id="A0A2U3NGG7"/>
<dbReference type="InterPro" id="IPR020845">
    <property type="entry name" value="AMP-binding_CS"/>
</dbReference>